<dbReference type="AlphaFoldDB" id="A0A1U9K5D6"/>
<proteinExistence type="predicted"/>
<dbReference type="Proteomes" id="UP000188603">
    <property type="component" value="Chromosome"/>
</dbReference>
<organism evidence="1 2">
    <name type="scientific">Novibacillus thermophilus</name>
    <dbReference type="NCBI Taxonomy" id="1471761"/>
    <lineage>
        <taxon>Bacteria</taxon>
        <taxon>Bacillati</taxon>
        <taxon>Bacillota</taxon>
        <taxon>Bacilli</taxon>
        <taxon>Bacillales</taxon>
        <taxon>Thermoactinomycetaceae</taxon>
        <taxon>Novibacillus</taxon>
    </lineage>
</organism>
<dbReference type="EMBL" id="CP019699">
    <property type="protein sequence ID" value="AQS55251.1"/>
    <property type="molecule type" value="Genomic_DNA"/>
</dbReference>
<dbReference type="RefSeq" id="WP_077719068.1">
    <property type="nucleotide sequence ID" value="NZ_CP019699.1"/>
</dbReference>
<evidence type="ECO:0000313" key="1">
    <source>
        <dbReference type="EMBL" id="AQS55251.1"/>
    </source>
</evidence>
<name>A0A1U9K5D6_9BACL</name>
<dbReference type="STRING" id="1471761.B0W44_05110"/>
<keyword evidence="2" id="KW-1185">Reference proteome</keyword>
<sequence length="61" mass="7164">MNGRRMLWTTLIGAAITVIARAKRHRQAPLARLFRGAGRGNKMLWMRYTQPVMHMVRRMAR</sequence>
<gene>
    <name evidence="1" type="ORF">B0W44_05110</name>
</gene>
<protein>
    <submittedName>
        <fullName evidence="1">Uncharacterized protein</fullName>
    </submittedName>
</protein>
<dbReference type="KEGG" id="ntr:B0W44_05110"/>
<evidence type="ECO:0000313" key="2">
    <source>
        <dbReference type="Proteomes" id="UP000188603"/>
    </source>
</evidence>
<reference evidence="1 2" key="1">
    <citation type="journal article" date="2015" name="Int. J. Syst. Evol. Microbiol.">
        <title>Novibacillus thermophilus gen. nov., sp. nov., a Gram-staining-negative and moderately thermophilic member of the family Thermoactinomycetaceae.</title>
        <authorList>
            <person name="Yang G."/>
            <person name="Chen J."/>
            <person name="Zhou S."/>
        </authorList>
    </citation>
    <scope>NUCLEOTIDE SEQUENCE [LARGE SCALE GENOMIC DNA]</scope>
    <source>
        <strain evidence="1 2">SG-1</strain>
    </source>
</reference>
<accession>A0A1U9K5D6</accession>